<evidence type="ECO:0000313" key="3">
    <source>
        <dbReference type="Proteomes" id="UP000814078"/>
    </source>
</evidence>
<sequence length="66" mass="6654">MAIPSGSSYSPYSGGYGGGQMSAQDADQGLEAAEAKKRADGVKNAFKGAENQNTSGIKAASDKLNV</sequence>
<dbReference type="RefSeq" id="WP_137205936.1">
    <property type="nucleotide sequence ID" value="NZ_AVQG01000012.1"/>
</dbReference>
<evidence type="ECO:0000313" key="2">
    <source>
        <dbReference type="EMBL" id="MCF5318528.1"/>
    </source>
</evidence>
<evidence type="ECO:0000256" key="1">
    <source>
        <dbReference type="SAM" id="MobiDB-lite"/>
    </source>
</evidence>
<proteinExistence type="predicted"/>
<reference evidence="2 3" key="1">
    <citation type="submission" date="2019-11" db="EMBL/GenBank/DDBJ databases">
        <title>Epiphytic Pseudomonas syringae from cherry orchards.</title>
        <authorList>
            <person name="Hulin M.T."/>
        </authorList>
    </citation>
    <scope>NUCLEOTIDE SEQUENCE [LARGE SCALE GENOMIC DNA]</scope>
    <source>
        <strain evidence="2 3">PA-5-11C</strain>
    </source>
</reference>
<feature type="region of interest" description="Disordered" evidence="1">
    <location>
        <begin position="1"/>
        <end position="66"/>
    </location>
</feature>
<protein>
    <recommendedName>
        <fullName evidence="4">Type III secretion protein</fullName>
    </recommendedName>
</protein>
<gene>
    <name evidence="2" type="ORF">GIW13_09550</name>
</gene>
<organism evidence="2 3">
    <name type="scientific">Pseudomonas simiae</name>
    <dbReference type="NCBI Taxonomy" id="321846"/>
    <lineage>
        <taxon>Bacteria</taxon>
        <taxon>Pseudomonadati</taxon>
        <taxon>Pseudomonadota</taxon>
        <taxon>Gammaproteobacteria</taxon>
        <taxon>Pseudomonadales</taxon>
        <taxon>Pseudomonadaceae</taxon>
        <taxon>Pseudomonas</taxon>
    </lineage>
</organism>
<dbReference type="GeneID" id="45626253"/>
<feature type="compositionally biased region" description="Low complexity" evidence="1">
    <location>
        <begin position="1"/>
        <end position="13"/>
    </location>
</feature>
<evidence type="ECO:0008006" key="4">
    <source>
        <dbReference type="Google" id="ProtNLM"/>
    </source>
</evidence>
<dbReference type="Proteomes" id="UP000814078">
    <property type="component" value="Unassembled WGS sequence"/>
</dbReference>
<accession>A0ABS9G0G9</accession>
<comment type="caution">
    <text evidence="2">The sequence shown here is derived from an EMBL/GenBank/DDBJ whole genome shotgun (WGS) entry which is preliminary data.</text>
</comment>
<name>A0ABS9G0G9_9PSED</name>
<keyword evidence="3" id="KW-1185">Reference proteome</keyword>
<dbReference type="EMBL" id="WKCM01000012">
    <property type="protein sequence ID" value="MCF5318528.1"/>
    <property type="molecule type" value="Genomic_DNA"/>
</dbReference>